<dbReference type="EMBL" id="BPLR01013654">
    <property type="protein sequence ID" value="GIY62700.1"/>
    <property type="molecule type" value="Genomic_DNA"/>
</dbReference>
<accession>A0AAV4UZA5</accession>
<dbReference type="AlphaFoldDB" id="A0AAV4UZA5"/>
<proteinExistence type="predicted"/>
<evidence type="ECO:0000313" key="2">
    <source>
        <dbReference type="Proteomes" id="UP001054945"/>
    </source>
</evidence>
<sequence>MFEESPPPLFKPSLSPFPEIHESSPTLWCLPSQPRTNMPYFELLLDSANWTIFIRHELLPSSIICFWPILFFSVSVVYTQSDFSALPVHTAVHKLGLSSK</sequence>
<evidence type="ECO:0000313" key="1">
    <source>
        <dbReference type="EMBL" id="GIY62700.1"/>
    </source>
</evidence>
<organism evidence="1 2">
    <name type="scientific">Caerostris extrusa</name>
    <name type="common">Bark spider</name>
    <name type="synonym">Caerostris bankana</name>
    <dbReference type="NCBI Taxonomy" id="172846"/>
    <lineage>
        <taxon>Eukaryota</taxon>
        <taxon>Metazoa</taxon>
        <taxon>Ecdysozoa</taxon>
        <taxon>Arthropoda</taxon>
        <taxon>Chelicerata</taxon>
        <taxon>Arachnida</taxon>
        <taxon>Araneae</taxon>
        <taxon>Araneomorphae</taxon>
        <taxon>Entelegynae</taxon>
        <taxon>Araneoidea</taxon>
        <taxon>Araneidae</taxon>
        <taxon>Caerostris</taxon>
    </lineage>
</organism>
<reference evidence="1 2" key="1">
    <citation type="submission" date="2021-06" db="EMBL/GenBank/DDBJ databases">
        <title>Caerostris extrusa draft genome.</title>
        <authorList>
            <person name="Kono N."/>
            <person name="Arakawa K."/>
        </authorList>
    </citation>
    <scope>NUCLEOTIDE SEQUENCE [LARGE SCALE GENOMIC DNA]</scope>
</reference>
<gene>
    <name evidence="1" type="ORF">CEXT_365531</name>
</gene>
<comment type="caution">
    <text evidence="1">The sequence shown here is derived from an EMBL/GenBank/DDBJ whole genome shotgun (WGS) entry which is preliminary data.</text>
</comment>
<dbReference type="Proteomes" id="UP001054945">
    <property type="component" value="Unassembled WGS sequence"/>
</dbReference>
<name>A0AAV4UZA5_CAEEX</name>
<protein>
    <submittedName>
        <fullName evidence="1">Uncharacterized protein</fullName>
    </submittedName>
</protein>
<keyword evidence="2" id="KW-1185">Reference proteome</keyword>